<dbReference type="PROSITE" id="PS50075">
    <property type="entry name" value="CARRIER"/>
    <property type="match status" value="1"/>
</dbReference>
<dbReference type="Proteomes" id="UP000003835">
    <property type="component" value="Unassembled WGS sequence"/>
</dbReference>
<dbReference type="InterPro" id="IPR009081">
    <property type="entry name" value="PP-bd_ACP"/>
</dbReference>
<accession>B4VH71</accession>
<dbReference type="InterPro" id="IPR020806">
    <property type="entry name" value="PKS_PP-bd"/>
</dbReference>
<name>B4VH71_9CYAN</name>
<dbReference type="EMBL" id="DS989841">
    <property type="protein sequence ID" value="EDX78504.1"/>
    <property type="molecule type" value="Genomic_DNA"/>
</dbReference>
<reference evidence="5 6" key="1">
    <citation type="submission" date="2008-07" db="EMBL/GenBank/DDBJ databases">
        <authorList>
            <person name="Tandeau de Marsac N."/>
            <person name="Ferriera S."/>
            <person name="Johnson J."/>
            <person name="Kravitz S."/>
            <person name="Beeson K."/>
            <person name="Sutton G."/>
            <person name="Rogers Y.-H."/>
            <person name="Friedman R."/>
            <person name="Frazier M."/>
            <person name="Venter J.C."/>
        </authorList>
    </citation>
    <scope>NUCLEOTIDE SEQUENCE [LARGE SCALE GENOMIC DNA]</scope>
    <source>
        <strain evidence="5 6">PCC 7420</strain>
    </source>
</reference>
<dbReference type="eggNOG" id="COG0236">
    <property type="taxonomic scope" value="Bacteria"/>
</dbReference>
<keyword evidence="2" id="KW-0597">Phosphoprotein</keyword>
<organism evidence="5 6">
    <name type="scientific">Coleofasciculus chthonoplastes PCC 7420</name>
    <dbReference type="NCBI Taxonomy" id="118168"/>
    <lineage>
        <taxon>Bacteria</taxon>
        <taxon>Bacillati</taxon>
        <taxon>Cyanobacteriota</taxon>
        <taxon>Cyanophyceae</taxon>
        <taxon>Coleofasciculales</taxon>
        <taxon>Coleofasciculaceae</taxon>
        <taxon>Coleofasciculus</taxon>
    </lineage>
</organism>
<dbReference type="InterPro" id="IPR036736">
    <property type="entry name" value="ACP-like_sf"/>
</dbReference>
<dbReference type="RefSeq" id="WP_006097979.1">
    <property type="nucleotide sequence ID" value="NZ_DS989841.1"/>
</dbReference>
<evidence type="ECO:0000259" key="4">
    <source>
        <dbReference type="PROSITE" id="PS50075"/>
    </source>
</evidence>
<dbReference type="HOGENOM" id="CLU_157807_0_0_3"/>
<dbReference type="Gene3D" id="1.10.1200.10">
    <property type="entry name" value="ACP-like"/>
    <property type="match status" value="1"/>
</dbReference>
<evidence type="ECO:0000256" key="1">
    <source>
        <dbReference type="ARBA" id="ARBA00022450"/>
    </source>
</evidence>
<keyword evidence="1" id="KW-0596">Phosphopantetheine</keyword>
<feature type="region of interest" description="Disordered" evidence="3">
    <location>
        <begin position="99"/>
        <end position="132"/>
    </location>
</feature>
<dbReference type="SMART" id="SM01294">
    <property type="entry name" value="PKS_PP_betabranch"/>
    <property type="match status" value="1"/>
</dbReference>
<keyword evidence="6" id="KW-1185">Reference proteome</keyword>
<dbReference type="SMART" id="SM00823">
    <property type="entry name" value="PKS_PP"/>
    <property type="match status" value="1"/>
</dbReference>
<evidence type="ECO:0000313" key="5">
    <source>
        <dbReference type="EMBL" id="EDX78504.1"/>
    </source>
</evidence>
<dbReference type="GO" id="GO:0031177">
    <property type="term" value="F:phosphopantetheine binding"/>
    <property type="evidence" value="ECO:0007669"/>
    <property type="project" value="InterPro"/>
</dbReference>
<feature type="compositionally biased region" description="Basic and acidic residues" evidence="3">
    <location>
        <begin position="109"/>
        <end position="120"/>
    </location>
</feature>
<proteinExistence type="predicted"/>
<dbReference type="SUPFAM" id="SSF47336">
    <property type="entry name" value="ACP-like"/>
    <property type="match status" value="1"/>
</dbReference>
<gene>
    <name evidence="5" type="ORF">MC7420_7157</name>
</gene>
<dbReference type="AlphaFoldDB" id="B4VH71"/>
<protein>
    <submittedName>
        <fullName evidence="5">Phosphopantetheine attachment site domain protein</fullName>
    </submittedName>
</protein>
<dbReference type="InterPro" id="IPR006162">
    <property type="entry name" value="Ppantetheine_attach_site"/>
</dbReference>
<feature type="domain" description="Carrier" evidence="4">
    <location>
        <begin position="14"/>
        <end position="91"/>
    </location>
</feature>
<sequence length="132" mass="14423">MVQSDVDTPNQSVDSVQAIQNWMVNQLVEQLSLDAKNIDVTEPLTRYGLDSIDAVTIVGELEDWLEVELPSTLFWDYPTIEKSAQYLVEEFDVSAALDNAESAAPSETKAAKPEASEKSGKGWGGFWKGLGG</sequence>
<feature type="compositionally biased region" description="Gly residues" evidence="3">
    <location>
        <begin position="121"/>
        <end position="132"/>
    </location>
</feature>
<evidence type="ECO:0000256" key="3">
    <source>
        <dbReference type="SAM" id="MobiDB-lite"/>
    </source>
</evidence>
<dbReference type="STRING" id="118168.MC7420_7157"/>
<dbReference type="Pfam" id="PF00550">
    <property type="entry name" value="PP-binding"/>
    <property type="match status" value="1"/>
</dbReference>
<evidence type="ECO:0000313" key="6">
    <source>
        <dbReference type="Proteomes" id="UP000003835"/>
    </source>
</evidence>
<dbReference type="PROSITE" id="PS00012">
    <property type="entry name" value="PHOSPHOPANTETHEINE"/>
    <property type="match status" value="1"/>
</dbReference>
<evidence type="ECO:0000256" key="2">
    <source>
        <dbReference type="ARBA" id="ARBA00022553"/>
    </source>
</evidence>